<evidence type="ECO:0000256" key="3">
    <source>
        <dbReference type="ARBA" id="ARBA00022729"/>
    </source>
</evidence>
<dbReference type="PANTHER" id="PTHR33376:SF7">
    <property type="entry name" value="C4-DICARBOXYLATE-BINDING PROTEIN DCTB"/>
    <property type="match status" value="1"/>
</dbReference>
<dbReference type="AlphaFoldDB" id="X1IAE8"/>
<comment type="caution">
    <text evidence="4">The sequence shown here is derived from an EMBL/GenBank/DDBJ whole genome shotgun (WGS) entry which is preliminary data.</text>
</comment>
<comment type="similarity">
    <text evidence="1">Belongs to the bacterial solute-binding protein 7 family.</text>
</comment>
<name>X1IAE8_9ZZZZ</name>
<dbReference type="GO" id="GO:0055085">
    <property type="term" value="P:transmembrane transport"/>
    <property type="evidence" value="ECO:0007669"/>
    <property type="project" value="InterPro"/>
</dbReference>
<dbReference type="InterPro" id="IPR018389">
    <property type="entry name" value="DctP_fam"/>
</dbReference>
<evidence type="ECO:0000313" key="4">
    <source>
        <dbReference type="EMBL" id="GAH54533.1"/>
    </source>
</evidence>
<dbReference type="EMBL" id="BARU01018274">
    <property type="protein sequence ID" value="GAH54533.1"/>
    <property type="molecule type" value="Genomic_DNA"/>
</dbReference>
<keyword evidence="3" id="KW-0732">Signal</keyword>
<gene>
    <name evidence="4" type="ORF">S03H2_30218</name>
</gene>
<dbReference type="NCBIfam" id="NF037995">
    <property type="entry name" value="TRAP_S1"/>
    <property type="match status" value="1"/>
</dbReference>
<protein>
    <submittedName>
        <fullName evidence="4">Uncharacterized protein</fullName>
    </submittedName>
</protein>
<dbReference type="Gene3D" id="3.40.190.170">
    <property type="entry name" value="Bacterial extracellular solute-binding protein, family 7"/>
    <property type="match status" value="1"/>
</dbReference>
<sequence>MAVSYYWPYLVKSYDEAKVFYKYGGFMQSYTDELVRDLGWRSLGFFPRGLAGCSLREVPPEPGNPNVPKNMKIRVMPLKPCKLTYERLGYLPAAIPYIDVYTSIQTGVIDGQMGGGPIQGTVFKDVQGCWIQYNDYLEMWTWGVNEAAFEKLPQEYQTILINACQHQTEVQFNQIAANDEKFIQEMKDWDLEIVTLTPDELAACASAIRTDVWPQLEDMIGSALLSKLYEQVGLNPEEYMD</sequence>
<reference evidence="4" key="1">
    <citation type="journal article" date="2014" name="Front. Microbiol.">
        <title>High frequency of phylogenetically diverse reductive dehalogenase-homologous genes in deep subseafloor sedimentary metagenomes.</title>
        <authorList>
            <person name="Kawai M."/>
            <person name="Futagami T."/>
            <person name="Toyoda A."/>
            <person name="Takaki Y."/>
            <person name="Nishi S."/>
            <person name="Hori S."/>
            <person name="Arai W."/>
            <person name="Tsubouchi T."/>
            <person name="Morono Y."/>
            <person name="Uchiyama I."/>
            <person name="Ito T."/>
            <person name="Fujiyama A."/>
            <person name="Inagaki F."/>
            <person name="Takami H."/>
        </authorList>
    </citation>
    <scope>NUCLEOTIDE SEQUENCE</scope>
    <source>
        <strain evidence="4">Expedition CK06-06</strain>
    </source>
</reference>
<evidence type="ECO:0000256" key="1">
    <source>
        <dbReference type="ARBA" id="ARBA00009023"/>
    </source>
</evidence>
<organism evidence="4">
    <name type="scientific">marine sediment metagenome</name>
    <dbReference type="NCBI Taxonomy" id="412755"/>
    <lineage>
        <taxon>unclassified sequences</taxon>
        <taxon>metagenomes</taxon>
        <taxon>ecological metagenomes</taxon>
    </lineage>
</organism>
<dbReference type="PANTHER" id="PTHR33376">
    <property type="match status" value="1"/>
</dbReference>
<keyword evidence="2" id="KW-0813">Transport</keyword>
<dbReference type="Pfam" id="PF03480">
    <property type="entry name" value="DctP"/>
    <property type="match status" value="1"/>
</dbReference>
<accession>X1IAE8</accession>
<proteinExistence type="inferred from homology"/>
<dbReference type="InterPro" id="IPR038404">
    <property type="entry name" value="TRAP_DctP_sf"/>
</dbReference>
<evidence type="ECO:0000256" key="2">
    <source>
        <dbReference type="ARBA" id="ARBA00022448"/>
    </source>
</evidence>